<sequence>MHLQDPGDLGTSPGALTLTTTAANATAAIATLRTAPLCPDVNPFDVLADPDTPNDGKGKCDNLLVSNVLILPTSKHGQKRARGTLSASAATAAAKTKPAFRHKVPCCGGNDQADFYKYDSDSDAAHDDDSDQGGWQKGSHKRRGSKEKQANARGLRRPYYAHTVILKPQEPCRIMDENFTVLNEATWNHIITSPSMHRREENPNIVIRYSDKSNQIAVDTDRETRDALLTLMQLPINGESTQFQAYEALRRDKIRGVIHNSGGMTSEQLMMNMNCRACETISARPIGARATAVVKAFVQNWA</sequence>
<name>A0ACB7RI86_HYAAI</name>
<proteinExistence type="predicted"/>
<reference evidence="1" key="1">
    <citation type="submission" date="2020-05" db="EMBL/GenBank/DDBJ databases">
        <title>Large-scale comparative analyses of tick genomes elucidate their genetic diversity and vector capacities.</title>
        <authorList>
            <person name="Jia N."/>
            <person name="Wang J."/>
            <person name="Shi W."/>
            <person name="Du L."/>
            <person name="Sun Y."/>
            <person name="Zhan W."/>
            <person name="Jiang J."/>
            <person name="Wang Q."/>
            <person name="Zhang B."/>
            <person name="Ji P."/>
            <person name="Sakyi L.B."/>
            <person name="Cui X."/>
            <person name="Yuan T."/>
            <person name="Jiang B."/>
            <person name="Yang W."/>
            <person name="Lam T.T.-Y."/>
            <person name="Chang Q."/>
            <person name="Ding S."/>
            <person name="Wang X."/>
            <person name="Zhu J."/>
            <person name="Ruan X."/>
            <person name="Zhao L."/>
            <person name="Wei J."/>
            <person name="Que T."/>
            <person name="Du C."/>
            <person name="Cheng J."/>
            <person name="Dai P."/>
            <person name="Han X."/>
            <person name="Huang E."/>
            <person name="Gao Y."/>
            <person name="Liu J."/>
            <person name="Shao H."/>
            <person name="Ye R."/>
            <person name="Li L."/>
            <person name="Wei W."/>
            <person name="Wang X."/>
            <person name="Wang C."/>
            <person name="Yang T."/>
            <person name="Huo Q."/>
            <person name="Li W."/>
            <person name="Guo W."/>
            <person name="Chen H."/>
            <person name="Zhou L."/>
            <person name="Ni X."/>
            <person name="Tian J."/>
            <person name="Zhou Y."/>
            <person name="Sheng Y."/>
            <person name="Liu T."/>
            <person name="Pan Y."/>
            <person name="Xia L."/>
            <person name="Li J."/>
            <person name="Zhao F."/>
            <person name="Cao W."/>
        </authorList>
    </citation>
    <scope>NUCLEOTIDE SEQUENCE</scope>
    <source>
        <strain evidence="1">Hyas-2018</strain>
    </source>
</reference>
<evidence type="ECO:0000313" key="2">
    <source>
        <dbReference type="Proteomes" id="UP000821845"/>
    </source>
</evidence>
<protein>
    <submittedName>
        <fullName evidence="1">Uncharacterized protein</fullName>
    </submittedName>
</protein>
<dbReference type="Proteomes" id="UP000821845">
    <property type="component" value="Chromosome 9"/>
</dbReference>
<dbReference type="EMBL" id="CM023489">
    <property type="protein sequence ID" value="KAH6921960.1"/>
    <property type="molecule type" value="Genomic_DNA"/>
</dbReference>
<keyword evidence="2" id="KW-1185">Reference proteome</keyword>
<gene>
    <name evidence="1" type="ORF">HPB50_006908</name>
</gene>
<comment type="caution">
    <text evidence="1">The sequence shown here is derived from an EMBL/GenBank/DDBJ whole genome shotgun (WGS) entry which is preliminary data.</text>
</comment>
<organism evidence="1 2">
    <name type="scientific">Hyalomma asiaticum</name>
    <name type="common">Tick</name>
    <dbReference type="NCBI Taxonomy" id="266040"/>
    <lineage>
        <taxon>Eukaryota</taxon>
        <taxon>Metazoa</taxon>
        <taxon>Ecdysozoa</taxon>
        <taxon>Arthropoda</taxon>
        <taxon>Chelicerata</taxon>
        <taxon>Arachnida</taxon>
        <taxon>Acari</taxon>
        <taxon>Parasitiformes</taxon>
        <taxon>Ixodida</taxon>
        <taxon>Ixodoidea</taxon>
        <taxon>Ixodidae</taxon>
        <taxon>Hyalomminae</taxon>
        <taxon>Hyalomma</taxon>
    </lineage>
</organism>
<accession>A0ACB7RI86</accession>
<evidence type="ECO:0000313" key="1">
    <source>
        <dbReference type="EMBL" id="KAH6921960.1"/>
    </source>
</evidence>